<dbReference type="GeneID" id="36385421"/>
<name>A0A090MR08_STRRB</name>
<accession>A0A090MR08</accession>
<reference evidence="3" key="3">
    <citation type="submission" date="2020-12" db="UniProtKB">
        <authorList>
            <consortium name="WormBaseParasite"/>
        </authorList>
    </citation>
    <scope>IDENTIFICATION</scope>
</reference>
<evidence type="ECO:0000313" key="1">
    <source>
        <dbReference type="EMBL" id="CEF60608.1"/>
    </source>
</evidence>
<protein>
    <submittedName>
        <fullName evidence="1 3">Uncharacterized protein</fullName>
    </submittedName>
</protein>
<evidence type="ECO:0000313" key="2">
    <source>
        <dbReference type="Proteomes" id="UP000035682"/>
    </source>
</evidence>
<dbReference type="AlphaFoldDB" id="A0A090MR08"/>
<sequence length="151" mass="17150">MNKITRLMKIVALLGYKNSPEILNLLILADVQYFGKFRINKLNFDEIIKILLQDLNKEFGYTINEMKPKIIHTSTSIITRNTSMIDISTCVSSIHEDISNKTCYDNLPIKTKTFEKESKDTGISSTITVASISSPSKFDITTNENKKKLIL</sequence>
<dbReference type="CTD" id="36385421"/>
<keyword evidence="2" id="KW-1185">Reference proteome</keyword>
<evidence type="ECO:0000313" key="4">
    <source>
        <dbReference type="WormBase" id="SRAE_X000234300"/>
    </source>
</evidence>
<evidence type="ECO:0000313" key="3">
    <source>
        <dbReference type="WBParaSite" id="SRAE_X000234300.1"/>
    </source>
</evidence>
<gene>
    <name evidence="1 3 4" type="ORF">SRAE_X000234300</name>
</gene>
<reference evidence="1" key="1">
    <citation type="submission" date="2014-09" db="EMBL/GenBank/DDBJ databases">
        <authorList>
            <person name="Aslett A.Martin."/>
        </authorList>
    </citation>
    <scope>NUCLEOTIDE SEQUENCE</scope>
    <source>
        <strain evidence="1">ED321 Heterogonic</strain>
    </source>
</reference>
<dbReference type="RefSeq" id="XP_024499817.1">
    <property type="nucleotide sequence ID" value="XM_024645545.1"/>
</dbReference>
<dbReference type="WormBase" id="SRAE_X000234300">
    <property type="protein sequence ID" value="SRP01086"/>
    <property type="gene ID" value="WBGene00267927"/>
</dbReference>
<dbReference type="Proteomes" id="UP000035682">
    <property type="component" value="Unplaced"/>
</dbReference>
<dbReference type="WBParaSite" id="SRAE_X000234300.1">
    <property type="protein sequence ID" value="SRAE_X000234300.1"/>
    <property type="gene ID" value="WBGene00267927"/>
</dbReference>
<reference evidence="2" key="2">
    <citation type="submission" date="2014-09" db="EMBL/GenBank/DDBJ databases">
        <authorList>
            <person name="Martin A.A."/>
        </authorList>
    </citation>
    <scope>NUCLEOTIDE SEQUENCE</scope>
    <source>
        <strain evidence="2">ED321</strain>
    </source>
</reference>
<dbReference type="EMBL" id="LN609400">
    <property type="protein sequence ID" value="CEF60608.1"/>
    <property type="molecule type" value="Genomic_DNA"/>
</dbReference>
<organism evidence="1">
    <name type="scientific">Strongyloides ratti</name>
    <name type="common">Parasitic roundworm</name>
    <dbReference type="NCBI Taxonomy" id="34506"/>
    <lineage>
        <taxon>Eukaryota</taxon>
        <taxon>Metazoa</taxon>
        <taxon>Ecdysozoa</taxon>
        <taxon>Nematoda</taxon>
        <taxon>Chromadorea</taxon>
        <taxon>Rhabditida</taxon>
        <taxon>Tylenchina</taxon>
        <taxon>Panagrolaimomorpha</taxon>
        <taxon>Strongyloidoidea</taxon>
        <taxon>Strongyloididae</taxon>
        <taxon>Strongyloides</taxon>
    </lineage>
</organism>
<proteinExistence type="predicted"/>